<evidence type="ECO:0000313" key="3">
    <source>
        <dbReference type="Proteomes" id="UP001266357"/>
    </source>
</evidence>
<accession>A0ABU3A523</accession>
<sequence>MTLKKQCLIVKPLQVLTLSTLMALPSQAIETNFSLHQGSESNTQGISLTISDSISRGSNFYWNVGYSYLDDVKVEWNQSDLFFKVDTVDAIISYRYKPRSYNQTMKNFTFEYQFGATMALTENKFVWPELNEEKYFSETNDINAMLGFNVHYDMSKNTSVNVGFRYHPSFSEFEDITSLYFGFTYKFGNQFGY</sequence>
<dbReference type="InterPro" id="IPR011250">
    <property type="entry name" value="OMP/PagP_B-barrel"/>
</dbReference>
<evidence type="ECO:0000256" key="1">
    <source>
        <dbReference type="SAM" id="SignalP"/>
    </source>
</evidence>
<protein>
    <recommendedName>
        <fullName evidence="4">Outer membrane protein beta-barrel domain-containing protein</fullName>
    </recommendedName>
</protein>
<organism evidence="2 3">
    <name type="scientific">Thalassotalea castellviae</name>
    <dbReference type="NCBI Taxonomy" id="3075612"/>
    <lineage>
        <taxon>Bacteria</taxon>
        <taxon>Pseudomonadati</taxon>
        <taxon>Pseudomonadota</taxon>
        <taxon>Gammaproteobacteria</taxon>
        <taxon>Alteromonadales</taxon>
        <taxon>Colwelliaceae</taxon>
        <taxon>Thalassotalea</taxon>
    </lineage>
</organism>
<dbReference type="SUPFAM" id="SSF56925">
    <property type="entry name" value="OMPA-like"/>
    <property type="match status" value="1"/>
</dbReference>
<name>A0ABU3A523_9GAMM</name>
<evidence type="ECO:0008006" key="4">
    <source>
        <dbReference type="Google" id="ProtNLM"/>
    </source>
</evidence>
<keyword evidence="1" id="KW-0732">Signal</keyword>
<dbReference type="RefSeq" id="WP_311584782.1">
    <property type="nucleotide sequence ID" value="NZ_JAVRIF010000013.1"/>
</dbReference>
<feature type="chain" id="PRO_5046432634" description="Outer membrane protein beta-barrel domain-containing protein" evidence="1">
    <location>
        <begin position="29"/>
        <end position="193"/>
    </location>
</feature>
<dbReference type="EMBL" id="JAVRIF010000013">
    <property type="protein sequence ID" value="MDT0605271.1"/>
    <property type="molecule type" value="Genomic_DNA"/>
</dbReference>
<feature type="signal peptide" evidence="1">
    <location>
        <begin position="1"/>
        <end position="28"/>
    </location>
</feature>
<proteinExistence type="predicted"/>
<comment type="caution">
    <text evidence="2">The sequence shown here is derived from an EMBL/GenBank/DDBJ whole genome shotgun (WGS) entry which is preliminary data.</text>
</comment>
<evidence type="ECO:0000313" key="2">
    <source>
        <dbReference type="EMBL" id="MDT0605271.1"/>
    </source>
</evidence>
<dbReference type="Proteomes" id="UP001266357">
    <property type="component" value="Unassembled WGS sequence"/>
</dbReference>
<gene>
    <name evidence="2" type="ORF">RM573_16845</name>
</gene>
<reference evidence="2 3" key="1">
    <citation type="submission" date="2023-09" db="EMBL/GenBank/DDBJ databases">
        <authorList>
            <person name="Rey-Velasco X."/>
        </authorList>
    </citation>
    <scope>NUCLEOTIDE SEQUENCE [LARGE SCALE GENOMIC DNA]</scope>
    <source>
        <strain evidence="2 3">W431</strain>
    </source>
</reference>
<dbReference type="Gene3D" id="2.40.160.20">
    <property type="match status" value="1"/>
</dbReference>
<keyword evidence="3" id="KW-1185">Reference proteome</keyword>